<keyword evidence="3" id="KW-1185">Reference proteome</keyword>
<sequence length="218" mass="25260">MWPSAEFSCLFRGSHLISIHNYHDNRFAIELARGAETVWLGNAQFGSSKDYVWSDHTPYDYESWPNSRFSTHFTQYYLKFSLTLKDFALLIFEKAFGRLKLRKWIHQIRRCISQISAKFAAISDKRPDKVKTKPCTKLNTTTGEWFQSCCKKQATYICEKDVSPPNAHYANSDEVSNLSLISIRLNSFLSLILFSKNRITGIIQSQLSDFLFNFIIGQ</sequence>
<organism evidence="4">
    <name type="scientific">Anisakis simplex</name>
    <name type="common">Herring worm</name>
    <dbReference type="NCBI Taxonomy" id="6269"/>
    <lineage>
        <taxon>Eukaryota</taxon>
        <taxon>Metazoa</taxon>
        <taxon>Ecdysozoa</taxon>
        <taxon>Nematoda</taxon>
        <taxon>Chromadorea</taxon>
        <taxon>Rhabditida</taxon>
        <taxon>Spirurina</taxon>
        <taxon>Ascaridomorpha</taxon>
        <taxon>Ascaridoidea</taxon>
        <taxon>Anisakidae</taxon>
        <taxon>Anisakis</taxon>
        <taxon>Anisakis simplex complex</taxon>
    </lineage>
</organism>
<dbReference type="CDD" id="cd00037">
    <property type="entry name" value="CLECT"/>
    <property type="match status" value="1"/>
</dbReference>
<dbReference type="EMBL" id="UYRR01032416">
    <property type="protein sequence ID" value="VDK55537.1"/>
    <property type="molecule type" value="Genomic_DNA"/>
</dbReference>
<reference evidence="2 3" key="2">
    <citation type="submission" date="2018-11" db="EMBL/GenBank/DDBJ databases">
        <authorList>
            <consortium name="Pathogen Informatics"/>
        </authorList>
    </citation>
    <scope>NUCLEOTIDE SEQUENCE [LARGE SCALE GENOMIC DNA]</scope>
</reference>
<proteinExistence type="predicted"/>
<dbReference type="OrthoDB" id="5877913at2759"/>
<evidence type="ECO:0000313" key="3">
    <source>
        <dbReference type="Proteomes" id="UP000267096"/>
    </source>
</evidence>
<accession>A0A0M3K5C6</accession>
<dbReference type="InterPro" id="IPR016186">
    <property type="entry name" value="C-type_lectin-like/link_sf"/>
</dbReference>
<feature type="domain" description="C-type lectin" evidence="1">
    <location>
        <begin position="1"/>
        <end position="159"/>
    </location>
</feature>
<dbReference type="SUPFAM" id="SSF56436">
    <property type="entry name" value="C-type lectin-like"/>
    <property type="match status" value="1"/>
</dbReference>
<evidence type="ECO:0000313" key="2">
    <source>
        <dbReference type="EMBL" id="VDK55537.1"/>
    </source>
</evidence>
<evidence type="ECO:0000259" key="1">
    <source>
        <dbReference type="PROSITE" id="PS50041"/>
    </source>
</evidence>
<name>A0A0M3K5C6_ANISI</name>
<dbReference type="AlphaFoldDB" id="A0A0M3K5C6"/>
<dbReference type="Proteomes" id="UP000267096">
    <property type="component" value="Unassembled WGS sequence"/>
</dbReference>
<dbReference type="InterPro" id="IPR001304">
    <property type="entry name" value="C-type_lectin-like"/>
</dbReference>
<evidence type="ECO:0000313" key="4">
    <source>
        <dbReference type="WBParaSite" id="ASIM_0001616701-mRNA-1"/>
    </source>
</evidence>
<dbReference type="PROSITE" id="PS50041">
    <property type="entry name" value="C_TYPE_LECTIN_2"/>
    <property type="match status" value="1"/>
</dbReference>
<dbReference type="Gene3D" id="3.10.100.10">
    <property type="entry name" value="Mannose-Binding Protein A, subunit A"/>
    <property type="match status" value="1"/>
</dbReference>
<reference evidence="4" key="1">
    <citation type="submission" date="2017-02" db="UniProtKB">
        <authorList>
            <consortium name="WormBaseParasite"/>
        </authorList>
    </citation>
    <scope>IDENTIFICATION</scope>
</reference>
<dbReference type="WBParaSite" id="ASIM_0001616701-mRNA-1">
    <property type="protein sequence ID" value="ASIM_0001616701-mRNA-1"/>
    <property type="gene ID" value="ASIM_0001616701"/>
</dbReference>
<gene>
    <name evidence="2" type="ORF">ASIM_LOCUS15574</name>
</gene>
<dbReference type="Pfam" id="PF00059">
    <property type="entry name" value="Lectin_C"/>
    <property type="match status" value="1"/>
</dbReference>
<dbReference type="InterPro" id="IPR016187">
    <property type="entry name" value="CTDL_fold"/>
</dbReference>
<protein>
    <submittedName>
        <fullName evidence="4">C-type lectin domain-containing protein</fullName>
    </submittedName>
</protein>
<dbReference type="InterPro" id="IPR050111">
    <property type="entry name" value="C-type_lectin/snaclec_domain"/>
</dbReference>
<dbReference type="PANTHER" id="PTHR22803">
    <property type="entry name" value="MANNOSE, PHOSPHOLIPASE, LECTIN RECEPTOR RELATED"/>
    <property type="match status" value="1"/>
</dbReference>